<sequence length="430" mass="49199">MSSEASVVVLSPPGKFPFLKLPFELRSKIYQYWLSAKYVKKDLTEGKEDSEWEYHPTYTYEFKPAILRTNHQINREGSHVLYHDNMLVTFSSDYYNEEIFDLDSFGLHITADAWKVSRLPYSTLSIKLKADEKVKADTEFNADFPRNGMSYCIFPGEDLSAFCRSFLRQTKNWHAKYRPKFLATSSLEVELNCPVGRNEGENDGLASYAPKLIQQLLQPLRQLHSLRHASILGDLDENFKADLCASICSDPPSGDSVVQDVLNTIKRGNEAFANSKFEEAISIYKAAAKDNHDRGCCWPLPVSTTSPGAIANTRLQHAFVRNRFVLRNKLARTYLQMGAYEAAYKWSERAVHEIKFNMRTPRLNNVPRPYQADDETKAHLLKAWASEGKGNLFEAFAIVKDLVWLNRDPVSRAEMKRLEGKILKLAEFED</sequence>
<dbReference type="PANTHER" id="PTHR42085">
    <property type="entry name" value="F-BOX DOMAIN-CONTAINING PROTEIN"/>
    <property type="match status" value="1"/>
</dbReference>
<evidence type="ECO:0000313" key="1">
    <source>
        <dbReference type="EMBL" id="CAF9921545.1"/>
    </source>
</evidence>
<dbReference type="InterPro" id="IPR011990">
    <property type="entry name" value="TPR-like_helical_dom_sf"/>
</dbReference>
<dbReference type="SUPFAM" id="SSF48452">
    <property type="entry name" value="TPR-like"/>
    <property type="match status" value="1"/>
</dbReference>
<comment type="caution">
    <text evidence="1">The sequence shown here is derived from an EMBL/GenBank/DDBJ whole genome shotgun (WGS) entry which is preliminary data.</text>
</comment>
<proteinExistence type="predicted"/>
<reference evidence="1" key="1">
    <citation type="submission" date="2021-03" db="EMBL/GenBank/DDBJ databases">
        <authorList>
            <person name="Tagirdzhanova G."/>
        </authorList>
    </citation>
    <scope>NUCLEOTIDE SEQUENCE</scope>
</reference>
<dbReference type="InterPro" id="IPR038883">
    <property type="entry name" value="AN11006-like"/>
</dbReference>
<dbReference type="Gene3D" id="1.25.40.10">
    <property type="entry name" value="Tetratricopeptide repeat domain"/>
    <property type="match status" value="1"/>
</dbReference>
<dbReference type="PANTHER" id="PTHR42085:SF1">
    <property type="entry name" value="F-BOX DOMAIN-CONTAINING PROTEIN"/>
    <property type="match status" value="1"/>
</dbReference>
<keyword evidence="2" id="KW-1185">Reference proteome</keyword>
<dbReference type="AlphaFoldDB" id="A0A8H3IND1"/>
<dbReference type="EMBL" id="CAJPDR010000147">
    <property type="protein sequence ID" value="CAF9921545.1"/>
    <property type="molecule type" value="Genomic_DNA"/>
</dbReference>
<name>A0A8H3IND1_9LECA</name>
<organism evidence="1 2">
    <name type="scientific">Alectoria fallacina</name>
    <dbReference type="NCBI Taxonomy" id="1903189"/>
    <lineage>
        <taxon>Eukaryota</taxon>
        <taxon>Fungi</taxon>
        <taxon>Dikarya</taxon>
        <taxon>Ascomycota</taxon>
        <taxon>Pezizomycotina</taxon>
        <taxon>Lecanoromycetes</taxon>
        <taxon>OSLEUM clade</taxon>
        <taxon>Lecanoromycetidae</taxon>
        <taxon>Lecanorales</taxon>
        <taxon>Lecanorineae</taxon>
        <taxon>Parmeliaceae</taxon>
        <taxon>Alectoria</taxon>
    </lineage>
</organism>
<protein>
    <submittedName>
        <fullName evidence="1">Uncharacterized protein</fullName>
    </submittedName>
</protein>
<dbReference type="Proteomes" id="UP000664203">
    <property type="component" value="Unassembled WGS sequence"/>
</dbReference>
<dbReference type="OrthoDB" id="62952at2759"/>
<gene>
    <name evidence="1" type="ORF">ALECFALPRED_001823</name>
</gene>
<accession>A0A8H3IND1</accession>
<evidence type="ECO:0000313" key="2">
    <source>
        <dbReference type="Proteomes" id="UP000664203"/>
    </source>
</evidence>